<gene>
    <name evidence="2" type="ORF">CSHISOI_06646</name>
</gene>
<feature type="region of interest" description="Disordered" evidence="1">
    <location>
        <begin position="263"/>
        <end position="295"/>
    </location>
</feature>
<feature type="compositionally biased region" description="Basic and acidic residues" evidence="1">
    <location>
        <begin position="180"/>
        <end position="192"/>
    </location>
</feature>
<feature type="non-terminal residue" evidence="2">
    <location>
        <position position="1"/>
    </location>
</feature>
<evidence type="ECO:0000313" key="2">
    <source>
        <dbReference type="EMBL" id="TQN68824.1"/>
    </source>
</evidence>
<accession>A0A5Q4BR24</accession>
<feature type="region of interest" description="Disordered" evidence="1">
    <location>
        <begin position="136"/>
        <end position="192"/>
    </location>
</feature>
<keyword evidence="3" id="KW-1185">Reference proteome</keyword>
<dbReference type="AlphaFoldDB" id="A0A5Q4BR24"/>
<proteinExistence type="predicted"/>
<organism evidence="2 3">
    <name type="scientific">Colletotrichum shisoi</name>
    <dbReference type="NCBI Taxonomy" id="2078593"/>
    <lineage>
        <taxon>Eukaryota</taxon>
        <taxon>Fungi</taxon>
        <taxon>Dikarya</taxon>
        <taxon>Ascomycota</taxon>
        <taxon>Pezizomycotina</taxon>
        <taxon>Sordariomycetes</taxon>
        <taxon>Hypocreomycetidae</taxon>
        <taxon>Glomerellales</taxon>
        <taxon>Glomerellaceae</taxon>
        <taxon>Colletotrichum</taxon>
        <taxon>Colletotrichum destructivum species complex</taxon>
    </lineage>
</organism>
<feature type="compositionally biased region" description="Basic and acidic residues" evidence="1">
    <location>
        <begin position="143"/>
        <end position="156"/>
    </location>
</feature>
<dbReference type="EMBL" id="PUHP01000625">
    <property type="protein sequence ID" value="TQN68824.1"/>
    <property type="molecule type" value="Genomic_DNA"/>
</dbReference>
<evidence type="ECO:0000256" key="1">
    <source>
        <dbReference type="SAM" id="MobiDB-lite"/>
    </source>
</evidence>
<reference evidence="2 3" key="1">
    <citation type="journal article" date="2019" name="Sci. Rep.">
        <title>Colletotrichum shisoi sp. nov., an anthracnose pathogen of Perilla frutescens in Japan: molecular phylogenetic, morphological and genomic evidence.</title>
        <authorList>
            <person name="Gan P."/>
            <person name="Tsushima A."/>
            <person name="Hiroyama R."/>
            <person name="Narusaka M."/>
            <person name="Takano Y."/>
            <person name="Narusaka Y."/>
            <person name="Kawaradani M."/>
            <person name="Damm U."/>
            <person name="Shirasu K."/>
        </authorList>
    </citation>
    <scope>NUCLEOTIDE SEQUENCE [LARGE SCALE GENOMIC DNA]</scope>
    <source>
        <strain evidence="2 3">PG-2018a</strain>
    </source>
</reference>
<sequence length="311" mass="35229">PPRVFTQSHALTSGGYSVRTLDPQCRSNQAGRQQAFANCHGGVLLPISIGVPPLSRLWRFSTGTENPESYAILWKPARHDGRTEKPDASRPTIRRTRPNWMEMEMEMEMEMPLPGPITTSDKFACFRREHPGWGACPEIGTHLQDRRQGRGRERNPGKTSPLNGSRRLRRPPLSRTSRQNPEDHDLIRSRANCRPDHVADAVTPHPLSLALPFSPSLVLRRACPPPNPLHRRYMYLYTRQQRLPCLPAFGAELPSTRLMFLKSRQSSSPPSRVDIRRWPRKPPHGAARGRVAGSRPRLRVSVSWSSSWSSS</sequence>
<evidence type="ECO:0000313" key="3">
    <source>
        <dbReference type="Proteomes" id="UP000326340"/>
    </source>
</evidence>
<name>A0A5Q4BR24_9PEZI</name>
<dbReference type="Proteomes" id="UP000326340">
    <property type="component" value="Unassembled WGS sequence"/>
</dbReference>
<protein>
    <submittedName>
        <fullName evidence="2">Uncharacterized protein</fullName>
    </submittedName>
</protein>
<comment type="caution">
    <text evidence="2">The sequence shown here is derived from an EMBL/GenBank/DDBJ whole genome shotgun (WGS) entry which is preliminary data.</text>
</comment>